<name>A0A0N4X2Q4_HAEPC</name>
<evidence type="ECO:0000313" key="1">
    <source>
        <dbReference type="WBParaSite" id="HPLM_0001864601-mRNA-1"/>
    </source>
</evidence>
<sequence>LPRDSSKAEYASARRTLPGICWRARRYTDLAASDPRCLRIQRPY</sequence>
<dbReference type="WBParaSite" id="HPLM_0001864601-mRNA-1">
    <property type="protein sequence ID" value="HPLM_0001864601-mRNA-1"/>
    <property type="gene ID" value="HPLM_0001864601"/>
</dbReference>
<reference evidence="1" key="1">
    <citation type="submission" date="2017-02" db="UniProtKB">
        <authorList>
            <consortium name="WormBaseParasite"/>
        </authorList>
    </citation>
    <scope>IDENTIFICATION</scope>
</reference>
<accession>A0A0N4X2Q4</accession>
<proteinExistence type="predicted"/>
<protein>
    <submittedName>
        <fullName evidence="1">Transposase</fullName>
    </submittedName>
</protein>
<dbReference type="AlphaFoldDB" id="A0A0N4X2Q4"/>
<organism evidence="1">
    <name type="scientific">Haemonchus placei</name>
    <name type="common">Barber's pole worm</name>
    <dbReference type="NCBI Taxonomy" id="6290"/>
    <lineage>
        <taxon>Eukaryota</taxon>
        <taxon>Metazoa</taxon>
        <taxon>Ecdysozoa</taxon>
        <taxon>Nematoda</taxon>
        <taxon>Chromadorea</taxon>
        <taxon>Rhabditida</taxon>
        <taxon>Rhabditina</taxon>
        <taxon>Rhabditomorpha</taxon>
        <taxon>Strongyloidea</taxon>
        <taxon>Trichostrongylidae</taxon>
        <taxon>Haemonchus</taxon>
    </lineage>
</organism>